<keyword evidence="3" id="KW-0805">Transcription regulation</keyword>
<evidence type="ECO:0000256" key="8">
    <source>
        <dbReference type="ARBA" id="ARBA00024343"/>
    </source>
</evidence>
<keyword evidence="7" id="KW-0539">Nucleus</keyword>
<evidence type="ECO:0000256" key="1">
    <source>
        <dbReference type="ARBA" id="ARBA00004123"/>
    </source>
</evidence>
<dbReference type="EMBL" id="HG994356">
    <property type="protein sequence ID" value="CAF2145351.1"/>
    <property type="molecule type" value="Genomic_DNA"/>
</dbReference>
<dbReference type="GO" id="GO:0009873">
    <property type="term" value="P:ethylene-activated signaling pathway"/>
    <property type="evidence" value="ECO:0007669"/>
    <property type="project" value="UniProtKB-KW"/>
</dbReference>
<feature type="domain" description="AP2/ERF" evidence="9">
    <location>
        <begin position="108"/>
        <end position="165"/>
    </location>
</feature>
<dbReference type="SMR" id="A0A078H1H0"/>
<dbReference type="GO" id="GO:0043565">
    <property type="term" value="F:sequence-specific DNA binding"/>
    <property type="evidence" value="ECO:0000318"/>
    <property type="project" value="GO_Central"/>
</dbReference>
<dbReference type="CDD" id="cd00018">
    <property type="entry name" value="AP2"/>
    <property type="match status" value="1"/>
</dbReference>
<dbReference type="PANTHER" id="PTHR31657:SF57">
    <property type="entry name" value="AP2_ERF DOMAIN-CONTAINING PROTEIN"/>
    <property type="match status" value="1"/>
</dbReference>
<reference evidence="11 12" key="1">
    <citation type="journal article" date="2014" name="Science">
        <title>Plant genetics. Early allopolyploid evolution in the post-Neolithic Brassica napus oilseed genome.</title>
        <authorList>
            <person name="Chalhoub B."/>
            <person name="Denoeud F."/>
            <person name="Liu S."/>
            <person name="Parkin I.A."/>
            <person name="Tang H."/>
            <person name="Wang X."/>
            <person name="Chiquet J."/>
            <person name="Belcram H."/>
            <person name="Tong C."/>
            <person name="Samans B."/>
            <person name="Correa M."/>
            <person name="Da Silva C."/>
            <person name="Just J."/>
            <person name="Falentin C."/>
            <person name="Koh C.S."/>
            <person name="Le Clainche I."/>
            <person name="Bernard M."/>
            <person name="Bento P."/>
            <person name="Noel B."/>
            <person name="Labadie K."/>
            <person name="Alberti A."/>
            <person name="Charles M."/>
            <person name="Arnaud D."/>
            <person name="Guo H."/>
            <person name="Daviaud C."/>
            <person name="Alamery S."/>
            <person name="Jabbari K."/>
            <person name="Zhao M."/>
            <person name="Edger P.P."/>
            <person name="Chelaifa H."/>
            <person name="Tack D."/>
            <person name="Lassalle G."/>
            <person name="Mestiri I."/>
            <person name="Schnel N."/>
            <person name="Le Paslier M.C."/>
            <person name="Fan G."/>
            <person name="Renault V."/>
            <person name="Bayer P.E."/>
            <person name="Golicz A.A."/>
            <person name="Manoli S."/>
            <person name="Lee T.H."/>
            <person name="Thi V.H."/>
            <person name="Chalabi S."/>
            <person name="Hu Q."/>
            <person name="Fan C."/>
            <person name="Tollenaere R."/>
            <person name="Lu Y."/>
            <person name="Battail C."/>
            <person name="Shen J."/>
            <person name="Sidebottom C.H."/>
            <person name="Wang X."/>
            <person name="Canaguier A."/>
            <person name="Chauveau A."/>
            <person name="Berard A."/>
            <person name="Deniot G."/>
            <person name="Guan M."/>
            <person name="Liu Z."/>
            <person name="Sun F."/>
            <person name="Lim Y.P."/>
            <person name="Lyons E."/>
            <person name="Town C.D."/>
            <person name="Bancroft I."/>
            <person name="Wang X."/>
            <person name="Meng J."/>
            <person name="Ma J."/>
            <person name="Pires J.C."/>
            <person name="King G.J."/>
            <person name="Brunel D."/>
            <person name="Delourme R."/>
            <person name="Renard M."/>
            <person name="Aury J.M."/>
            <person name="Adams K.L."/>
            <person name="Batley J."/>
            <person name="Snowdon R.J."/>
            <person name="Tost J."/>
            <person name="Edwards D."/>
            <person name="Zhou Y."/>
            <person name="Hua W."/>
            <person name="Sharpe A.G."/>
            <person name="Paterson A.H."/>
            <person name="Guan C."/>
            <person name="Wincker P."/>
        </authorList>
    </citation>
    <scope>NUCLEOTIDE SEQUENCE [LARGE SCALE GENOMIC DNA]</scope>
    <source>
        <strain evidence="12">cv. Darmor-bzh</strain>
    </source>
</reference>
<dbReference type="GO" id="GO:0003700">
    <property type="term" value="F:DNA-binding transcription factor activity"/>
    <property type="evidence" value="ECO:0007669"/>
    <property type="project" value="InterPro"/>
</dbReference>
<sequence length="278" mass="31636">MEVSLNMNGYTEEFMQALESFMKVTSSSSSSSSSSPSSSKQEQLTLNNQTGPIGLNQLTPIQILQIQRELHLRQNQTRRRGGSAHNLHLLNAKPTLMKKTDVTRPVKLHRGVRQRHWGKWVAEIRLPKTRTRLWLGTFETADEAALAYDQAARKIRGENARLNFPNNKEYKETLSPTVNAKIASIFNSSDLPMHELKKPAKTEEGFFGFQYTGPKPDQEREFPDIFGYESGSSHESNITLLNFSSEWIKENESFCIGLQKYPSLEIDWEAIDKLSESV</sequence>
<name>A0A078H1H0_BRANA</name>
<reference evidence="11" key="2">
    <citation type="submission" date="2014-06" db="EMBL/GenBank/DDBJ databases">
        <authorList>
            <person name="Genoscope - CEA"/>
        </authorList>
    </citation>
    <scope>NUCLEOTIDE SEQUENCE</scope>
</reference>
<evidence type="ECO:0000256" key="7">
    <source>
        <dbReference type="ARBA" id="ARBA00023242"/>
    </source>
</evidence>
<keyword evidence="6" id="KW-0804">Transcription</keyword>
<dbReference type="PANTHER" id="PTHR31657">
    <property type="entry name" value="ETHYLENE-RESPONSIVE TRANSCRIPTION FACTOR ERF061"/>
    <property type="match status" value="1"/>
</dbReference>
<protein>
    <submittedName>
        <fullName evidence="10">(rape) hypothetical protein</fullName>
    </submittedName>
    <submittedName>
        <fullName evidence="11">BnaA02g34570D protein</fullName>
    </submittedName>
</protein>
<keyword evidence="12" id="KW-1185">Reference proteome</keyword>
<dbReference type="PROSITE" id="PS51032">
    <property type="entry name" value="AP2_ERF"/>
    <property type="match status" value="1"/>
</dbReference>
<dbReference type="Gramene" id="CDY31284">
    <property type="protein sequence ID" value="CDY31284"/>
    <property type="gene ID" value="GSBRNA2T00047447001"/>
</dbReference>
<dbReference type="Proteomes" id="UP001295469">
    <property type="component" value="Chromosome A02"/>
</dbReference>
<accession>A0A078H1H0</accession>
<evidence type="ECO:0000256" key="5">
    <source>
        <dbReference type="ARBA" id="ARBA00023159"/>
    </source>
</evidence>
<dbReference type="InterPro" id="IPR001471">
    <property type="entry name" value="AP2/ERF_dom"/>
</dbReference>
<dbReference type="AlphaFoldDB" id="A0A078H1H0"/>
<dbReference type="GO" id="GO:0000976">
    <property type="term" value="F:transcription cis-regulatory region binding"/>
    <property type="evidence" value="ECO:0007669"/>
    <property type="project" value="UniProtKB-ARBA"/>
</dbReference>
<keyword evidence="4" id="KW-0238">DNA-binding</keyword>
<evidence type="ECO:0000256" key="3">
    <source>
        <dbReference type="ARBA" id="ARBA00023015"/>
    </source>
</evidence>
<gene>
    <name evidence="11" type="primary">BnaA02g34570D</name>
    <name evidence="10" type="ORF">DARMORV10_A02P43690.1</name>
    <name evidence="11" type="ORF">GSBRNA2T00047447001</name>
</gene>
<evidence type="ECO:0000313" key="11">
    <source>
        <dbReference type="EMBL" id="CDY31284.1"/>
    </source>
</evidence>
<evidence type="ECO:0000256" key="6">
    <source>
        <dbReference type="ARBA" id="ARBA00023163"/>
    </source>
</evidence>
<comment type="subcellular location">
    <subcellularLocation>
        <location evidence="1">Nucleus</location>
    </subcellularLocation>
</comment>
<dbReference type="InterPro" id="IPR036955">
    <property type="entry name" value="AP2/ERF_dom_sf"/>
</dbReference>
<evidence type="ECO:0000256" key="2">
    <source>
        <dbReference type="ARBA" id="ARBA00022745"/>
    </source>
</evidence>
<evidence type="ECO:0000256" key="4">
    <source>
        <dbReference type="ARBA" id="ARBA00023125"/>
    </source>
</evidence>
<dbReference type="Pfam" id="PF00847">
    <property type="entry name" value="AP2"/>
    <property type="match status" value="1"/>
</dbReference>
<evidence type="ECO:0000313" key="12">
    <source>
        <dbReference type="Proteomes" id="UP000028999"/>
    </source>
</evidence>
<comment type="similarity">
    <text evidence="8">Belongs to the AP2/ERF transcription factor family. ERF subfamily.</text>
</comment>
<organism evidence="11 12">
    <name type="scientific">Brassica napus</name>
    <name type="common">Rape</name>
    <dbReference type="NCBI Taxonomy" id="3708"/>
    <lineage>
        <taxon>Eukaryota</taxon>
        <taxon>Viridiplantae</taxon>
        <taxon>Streptophyta</taxon>
        <taxon>Embryophyta</taxon>
        <taxon>Tracheophyta</taxon>
        <taxon>Spermatophyta</taxon>
        <taxon>Magnoliopsida</taxon>
        <taxon>eudicotyledons</taxon>
        <taxon>Gunneridae</taxon>
        <taxon>Pentapetalae</taxon>
        <taxon>rosids</taxon>
        <taxon>malvids</taxon>
        <taxon>Brassicales</taxon>
        <taxon>Brassicaceae</taxon>
        <taxon>Brassiceae</taxon>
        <taxon>Brassica</taxon>
    </lineage>
</organism>
<evidence type="ECO:0000313" key="10">
    <source>
        <dbReference type="EMBL" id="CAF2145351.1"/>
    </source>
</evidence>
<dbReference type="OMA" id="FGFQYTG"/>
<dbReference type="InterPro" id="IPR051758">
    <property type="entry name" value="ERF/AP2-like"/>
</dbReference>
<dbReference type="InterPro" id="IPR016177">
    <property type="entry name" value="DNA-bd_dom_sf"/>
</dbReference>
<dbReference type="GO" id="GO:0005634">
    <property type="term" value="C:nucleus"/>
    <property type="evidence" value="ECO:0000318"/>
    <property type="project" value="GO_Central"/>
</dbReference>
<proteinExistence type="inferred from homology"/>
<dbReference type="SMART" id="SM00380">
    <property type="entry name" value="AP2"/>
    <property type="match status" value="1"/>
</dbReference>
<dbReference type="SUPFAM" id="SSF54171">
    <property type="entry name" value="DNA-binding domain"/>
    <property type="match status" value="1"/>
</dbReference>
<dbReference type="FunFam" id="3.30.730.10:FF:000001">
    <property type="entry name" value="Ethylene-responsive transcription factor 2"/>
    <property type="match status" value="1"/>
</dbReference>
<reference evidence="10" key="3">
    <citation type="submission" date="2021-01" db="EMBL/GenBank/DDBJ databases">
        <authorList>
            <consortium name="Genoscope - CEA"/>
            <person name="William W."/>
        </authorList>
    </citation>
    <scope>NUCLEOTIDE SEQUENCE</scope>
</reference>
<dbReference type="Proteomes" id="UP000028999">
    <property type="component" value="Unassembled WGS sequence"/>
</dbReference>
<dbReference type="PaxDb" id="3708-A0A078H1H0"/>
<dbReference type="EMBL" id="LK032270">
    <property type="protein sequence ID" value="CDY31284.1"/>
    <property type="molecule type" value="Genomic_DNA"/>
</dbReference>
<dbReference type="PRINTS" id="PR00367">
    <property type="entry name" value="ETHRSPELEMNT"/>
</dbReference>
<dbReference type="STRING" id="3708.A0A078H1H0"/>
<keyword evidence="2" id="KW-0936">Ethylene signaling pathway</keyword>
<dbReference type="Gene3D" id="3.30.730.10">
    <property type="entry name" value="AP2/ERF domain"/>
    <property type="match status" value="1"/>
</dbReference>
<keyword evidence="5" id="KW-0010">Activator</keyword>
<evidence type="ECO:0000259" key="9">
    <source>
        <dbReference type="PROSITE" id="PS51032"/>
    </source>
</evidence>